<organism evidence="2 3">
    <name type="scientific">Xanthomonas sacchari</name>
    <dbReference type="NCBI Taxonomy" id="56458"/>
    <lineage>
        <taxon>Bacteria</taxon>
        <taxon>Pseudomonadati</taxon>
        <taxon>Pseudomonadota</taxon>
        <taxon>Gammaproteobacteria</taxon>
        <taxon>Lysobacterales</taxon>
        <taxon>Lysobacteraceae</taxon>
        <taxon>Xanthomonas</taxon>
    </lineage>
</organism>
<proteinExistence type="predicted"/>
<gene>
    <name evidence="2" type="ORF">NB700_001159</name>
</gene>
<evidence type="ECO:0000313" key="2">
    <source>
        <dbReference type="EMBL" id="MCW0398603.1"/>
    </source>
</evidence>
<name>A0ABT3DT03_9XANT</name>
<feature type="region of interest" description="Disordered" evidence="1">
    <location>
        <begin position="1"/>
        <end position="24"/>
    </location>
</feature>
<protein>
    <submittedName>
        <fullName evidence="2">Uncharacterized protein</fullName>
    </submittedName>
</protein>
<sequence length="40" mass="4385">MAGFGRGAAIRRSGRDGGVRSRGYSESFERFGNCAFRNDI</sequence>
<keyword evidence="3" id="KW-1185">Reference proteome</keyword>
<accession>A0ABT3DT03</accession>
<evidence type="ECO:0000256" key="1">
    <source>
        <dbReference type="SAM" id="MobiDB-lite"/>
    </source>
</evidence>
<dbReference type="EMBL" id="JANFWR010000006">
    <property type="protein sequence ID" value="MCW0398603.1"/>
    <property type="molecule type" value="Genomic_DNA"/>
</dbReference>
<evidence type="ECO:0000313" key="3">
    <source>
        <dbReference type="Proteomes" id="UP001320843"/>
    </source>
</evidence>
<reference evidence="2 3" key="1">
    <citation type="submission" date="2022-06" db="EMBL/GenBank/DDBJ databases">
        <title>Dynamics of rice microbiomes reveals core vertical transmitted seed endophytes.</title>
        <authorList>
            <person name="Liao K."/>
            <person name="Zhang X."/>
        </authorList>
    </citation>
    <scope>NUCLEOTIDE SEQUENCE [LARGE SCALE GENOMIC DNA]</scope>
    <source>
        <strain evidence="2 3">YT10-10-1</strain>
    </source>
</reference>
<comment type="caution">
    <text evidence="2">The sequence shown here is derived from an EMBL/GenBank/DDBJ whole genome shotgun (WGS) entry which is preliminary data.</text>
</comment>
<dbReference type="Proteomes" id="UP001320843">
    <property type="component" value="Unassembled WGS sequence"/>
</dbReference>